<protein>
    <submittedName>
        <fullName evidence="5">Transcriptional regulator</fullName>
    </submittedName>
</protein>
<dbReference type="InterPro" id="IPR019888">
    <property type="entry name" value="Tscrpt_reg_AsnC-like"/>
</dbReference>
<dbReference type="SUPFAM" id="SSF46785">
    <property type="entry name" value="Winged helix' DNA-binding domain"/>
    <property type="match status" value="1"/>
</dbReference>
<dbReference type="GO" id="GO:0005829">
    <property type="term" value="C:cytosol"/>
    <property type="evidence" value="ECO:0007669"/>
    <property type="project" value="TreeGrafter"/>
</dbReference>
<dbReference type="InterPro" id="IPR019885">
    <property type="entry name" value="Tscrpt_reg_HTH_AsnC-type_CS"/>
</dbReference>
<dbReference type="InterPro" id="IPR036388">
    <property type="entry name" value="WH-like_DNA-bd_sf"/>
</dbReference>
<dbReference type="InterPro" id="IPR054609">
    <property type="entry name" value="PF0864-like_C"/>
</dbReference>
<evidence type="ECO:0000256" key="1">
    <source>
        <dbReference type="ARBA" id="ARBA00023015"/>
    </source>
</evidence>
<feature type="domain" description="HTH asnC-type" evidence="4">
    <location>
        <begin position="37"/>
        <end position="97"/>
    </location>
</feature>
<evidence type="ECO:0000256" key="3">
    <source>
        <dbReference type="ARBA" id="ARBA00023163"/>
    </source>
</evidence>
<dbReference type="PROSITE" id="PS50956">
    <property type="entry name" value="HTH_ASNC_2"/>
    <property type="match status" value="1"/>
</dbReference>
<dbReference type="InterPro" id="IPR011008">
    <property type="entry name" value="Dimeric_a/b-barrel"/>
</dbReference>
<dbReference type="PANTHER" id="PTHR30154">
    <property type="entry name" value="LEUCINE-RESPONSIVE REGULATORY PROTEIN"/>
    <property type="match status" value="1"/>
</dbReference>
<keyword evidence="1" id="KW-0805">Transcription regulation</keyword>
<evidence type="ECO:0000313" key="6">
    <source>
        <dbReference type="Proteomes" id="UP000660611"/>
    </source>
</evidence>
<dbReference type="AlphaFoldDB" id="A0A919U972"/>
<evidence type="ECO:0000256" key="2">
    <source>
        <dbReference type="ARBA" id="ARBA00023125"/>
    </source>
</evidence>
<dbReference type="Gene3D" id="1.10.10.10">
    <property type="entry name" value="Winged helix-like DNA-binding domain superfamily/Winged helix DNA-binding domain"/>
    <property type="match status" value="1"/>
</dbReference>
<dbReference type="Gene3D" id="3.30.70.920">
    <property type="match status" value="1"/>
</dbReference>
<dbReference type="SMART" id="SM00344">
    <property type="entry name" value="HTH_ASNC"/>
    <property type="match status" value="1"/>
</dbReference>
<dbReference type="InterPro" id="IPR000485">
    <property type="entry name" value="AsnC-type_HTH_dom"/>
</dbReference>
<gene>
    <name evidence="5" type="ORF">Dsi01nite_015210</name>
</gene>
<dbReference type="PANTHER" id="PTHR30154:SF34">
    <property type="entry name" value="TRANSCRIPTIONAL REGULATOR AZLB"/>
    <property type="match status" value="1"/>
</dbReference>
<name>A0A919U972_9ACTN</name>
<comment type="caution">
    <text evidence="5">The sequence shown here is derived from an EMBL/GenBank/DDBJ whole genome shotgun (WGS) entry which is preliminary data.</text>
</comment>
<keyword evidence="2" id="KW-0238">DNA-binding</keyword>
<sequence>MASYGITNPQISRYQAMELVANSGVLGKNPHVTEPVLDDVNKRIIEQLQRDGRMSYAALAKVVGLSEAAVRQRVQRLLDTGVMQIVAVTDPLTLGFARQVMIGLKVEGDLRPVAKALAAVPEIDYVVICAGGYDLLVELVCTDDEHLLNLLNDTIRSIPGVTATETFVYLKLAKQTYAWGTR</sequence>
<dbReference type="PRINTS" id="PR00033">
    <property type="entry name" value="HTHASNC"/>
</dbReference>
<evidence type="ECO:0000259" key="4">
    <source>
        <dbReference type="PROSITE" id="PS50956"/>
    </source>
</evidence>
<dbReference type="PROSITE" id="PS00519">
    <property type="entry name" value="HTH_ASNC_1"/>
    <property type="match status" value="1"/>
</dbReference>
<organism evidence="5 6">
    <name type="scientific">Dactylosporangium siamense</name>
    <dbReference type="NCBI Taxonomy" id="685454"/>
    <lineage>
        <taxon>Bacteria</taxon>
        <taxon>Bacillati</taxon>
        <taxon>Actinomycetota</taxon>
        <taxon>Actinomycetes</taxon>
        <taxon>Micromonosporales</taxon>
        <taxon>Micromonosporaceae</taxon>
        <taxon>Dactylosporangium</taxon>
    </lineage>
</organism>
<dbReference type="Proteomes" id="UP000660611">
    <property type="component" value="Unassembled WGS sequence"/>
</dbReference>
<proteinExistence type="predicted"/>
<dbReference type="SUPFAM" id="SSF54909">
    <property type="entry name" value="Dimeric alpha+beta barrel"/>
    <property type="match status" value="1"/>
</dbReference>
<dbReference type="GO" id="GO:0043565">
    <property type="term" value="F:sequence-specific DNA binding"/>
    <property type="evidence" value="ECO:0007669"/>
    <property type="project" value="InterPro"/>
</dbReference>
<evidence type="ECO:0000313" key="5">
    <source>
        <dbReference type="EMBL" id="GIG43480.1"/>
    </source>
</evidence>
<dbReference type="InterPro" id="IPR036390">
    <property type="entry name" value="WH_DNA-bd_sf"/>
</dbReference>
<accession>A0A919U972</accession>
<keyword evidence="3" id="KW-0804">Transcription</keyword>
<keyword evidence="6" id="KW-1185">Reference proteome</keyword>
<dbReference type="Pfam" id="PF22482">
    <property type="entry name" value="AsnC_trans_reg_3"/>
    <property type="match status" value="1"/>
</dbReference>
<dbReference type="Pfam" id="PF13404">
    <property type="entry name" value="HTH_AsnC-type"/>
    <property type="match status" value="1"/>
</dbReference>
<reference evidence="5" key="1">
    <citation type="submission" date="2021-01" db="EMBL/GenBank/DDBJ databases">
        <title>Whole genome shotgun sequence of Dactylosporangium siamense NBRC 106093.</title>
        <authorList>
            <person name="Komaki H."/>
            <person name="Tamura T."/>
        </authorList>
    </citation>
    <scope>NUCLEOTIDE SEQUENCE</scope>
    <source>
        <strain evidence="5">NBRC 106093</strain>
    </source>
</reference>
<dbReference type="GO" id="GO:0043200">
    <property type="term" value="P:response to amino acid"/>
    <property type="evidence" value="ECO:0007669"/>
    <property type="project" value="TreeGrafter"/>
</dbReference>
<dbReference type="EMBL" id="BONQ01000024">
    <property type="protein sequence ID" value="GIG43480.1"/>
    <property type="molecule type" value="Genomic_DNA"/>
</dbReference>